<evidence type="ECO:0000259" key="1">
    <source>
        <dbReference type="Pfam" id="PF04230"/>
    </source>
</evidence>
<protein>
    <recommendedName>
        <fullName evidence="1">Polysaccharide pyruvyl transferase domain-containing protein</fullName>
    </recommendedName>
</protein>
<name>A0A6A7K5X7_9FIRM</name>
<dbReference type="PANTHER" id="PTHR36836:SF1">
    <property type="entry name" value="COLANIC ACID BIOSYNTHESIS PROTEIN WCAK"/>
    <property type="match status" value="1"/>
</dbReference>
<dbReference type="EMBL" id="WHNX01000004">
    <property type="protein sequence ID" value="MPW24782.1"/>
    <property type="molecule type" value="Genomic_DNA"/>
</dbReference>
<organism evidence="2 3">
    <name type="scientific">Alkalibaculum sporogenes</name>
    <dbReference type="NCBI Taxonomy" id="2655001"/>
    <lineage>
        <taxon>Bacteria</taxon>
        <taxon>Bacillati</taxon>
        <taxon>Bacillota</taxon>
        <taxon>Clostridia</taxon>
        <taxon>Eubacteriales</taxon>
        <taxon>Eubacteriaceae</taxon>
        <taxon>Alkalibaculum</taxon>
    </lineage>
</organism>
<reference evidence="2 3" key="1">
    <citation type="submission" date="2019-10" db="EMBL/GenBank/DDBJ databases">
        <title>Alkalibaculum tamaniensis sp.nov., a new alkaliphilic acetogen, isolated on methoxylated aromatics from a mud volcano.</title>
        <authorList>
            <person name="Khomyakova M.A."/>
            <person name="Merkel A.Y."/>
            <person name="Bonch-Osmolovskaya E.A."/>
            <person name="Slobodkin A.I."/>
        </authorList>
    </citation>
    <scope>NUCLEOTIDE SEQUENCE [LARGE SCALE GENOMIC DNA]</scope>
    <source>
        <strain evidence="2 3">M08DMB</strain>
    </source>
</reference>
<dbReference type="Proteomes" id="UP000440004">
    <property type="component" value="Unassembled WGS sequence"/>
</dbReference>
<dbReference type="AlphaFoldDB" id="A0A6A7K5X7"/>
<dbReference type="RefSeq" id="WP_152801598.1">
    <property type="nucleotide sequence ID" value="NZ_WHNX01000004.1"/>
</dbReference>
<dbReference type="PANTHER" id="PTHR36836">
    <property type="entry name" value="COLANIC ACID BIOSYNTHESIS PROTEIN WCAK"/>
    <property type="match status" value="1"/>
</dbReference>
<evidence type="ECO:0000313" key="3">
    <source>
        <dbReference type="Proteomes" id="UP000440004"/>
    </source>
</evidence>
<gene>
    <name evidence="2" type="ORF">GC105_03125</name>
</gene>
<dbReference type="InterPro" id="IPR007345">
    <property type="entry name" value="Polysacch_pyruvyl_Trfase"/>
</dbReference>
<keyword evidence="3" id="KW-1185">Reference proteome</keyword>
<sequence length="378" mass="43547">MKSIMKILHIASFSGNIGDEANHLGFRKKFKENICDDVEFHEIEIRHFYQSWGLEHFDDNFAIEANKYDLIIFGGGNFFEICWDYSSNATTIDITTKILEKIHVPILFNALGFDDGKGVCEDNVTKFGDFLNYLLEHPSKYLLSVRNDGSKKLLTKYYESKIVTQIHKVPDGGFFFKPDSNFHPIPNTKNNVGICLACDMDSIRFGNGYDRFLQQMSEFINGIIKHDDKSVVFYPHIYSDIKIISDVLALIKDIHRRNNVVVAPLLNTKNFGAHYLFESYKKCELIIGMRFHSNVCAIGNTIPTIGLTSYHKHGMLYEELGMIERTVQSIDANLLDKINVLYKNTVDNSLDIRKQYEDILVNLNNEIDSFHNRIKSWL</sequence>
<proteinExistence type="predicted"/>
<feature type="domain" description="Polysaccharide pyruvyl transferase" evidence="1">
    <location>
        <begin position="16"/>
        <end position="308"/>
    </location>
</feature>
<evidence type="ECO:0000313" key="2">
    <source>
        <dbReference type="EMBL" id="MPW24782.1"/>
    </source>
</evidence>
<accession>A0A6A7K5X7</accession>
<dbReference type="Pfam" id="PF04230">
    <property type="entry name" value="PS_pyruv_trans"/>
    <property type="match status" value="1"/>
</dbReference>
<comment type="caution">
    <text evidence="2">The sequence shown here is derived from an EMBL/GenBank/DDBJ whole genome shotgun (WGS) entry which is preliminary data.</text>
</comment>